<protein>
    <recommendedName>
        <fullName evidence="5">Maltokinase N-terminal cap domain-containing protein</fullName>
    </recommendedName>
</protein>
<evidence type="ECO:0000256" key="3">
    <source>
        <dbReference type="ARBA" id="ARBA00022777"/>
    </source>
</evidence>
<dbReference type="EMBL" id="VLJT01000028">
    <property type="protein sequence ID" value="TWH15432.1"/>
    <property type="molecule type" value="Genomic_DNA"/>
</dbReference>
<keyword evidence="4" id="KW-0067">ATP-binding</keyword>
<reference evidence="6 7" key="1">
    <citation type="submission" date="2019-07" db="EMBL/GenBank/DDBJ databases">
        <title>Genome sequencing of lignin-degrading bacterial isolates.</title>
        <authorList>
            <person name="Gladden J."/>
        </authorList>
    </citation>
    <scope>NUCLEOTIDE SEQUENCE [LARGE SCALE GENOMIC DNA]</scope>
    <source>
        <strain evidence="6 7">J45</strain>
    </source>
</reference>
<dbReference type="GO" id="GO:0016301">
    <property type="term" value="F:kinase activity"/>
    <property type="evidence" value="ECO:0007669"/>
    <property type="project" value="UniProtKB-KW"/>
</dbReference>
<dbReference type="GO" id="GO:0005524">
    <property type="term" value="F:ATP binding"/>
    <property type="evidence" value="ECO:0007669"/>
    <property type="project" value="UniProtKB-KW"/>
</dbReference>
<dbReference type="Pfam" id="PF18085">
    <property type="entry name" value="Mak_N_cap"/>
    <property type="match status" value="1"/>
</dbReference>
<evidence type="ECO:0000313" key="6">
    <source>
        <dbReference type="EMBL" id="TWH15432.1"/>
    </source>
</evidence>
<sequence length="204" mass="22033">MALLYDAELSPTKVELLRDWLPRTSFYRGGESSVDRLGAFRFDDPAGEVGIETHLVRDADGVVYQVPWTYRSAPLREGRSVGETEHSVLGHRFVYDATTDPVYIRQLLVTICAGGSEAEQYVHVEGDEPRKVAGTVRVQGSGAEGIEVPAITRLDVTDDGEGRTCIDTAGITIAVHHLPAGVALSGRTLMGAWKGGRGVLASIR</sequence>
<evidence type="ECO:0000259" key="5">
    <source>
        <dbReference type="Pfam" id="PF18085"/>
    </source>
</evidence>
<evidence type="ECO:0000256" key="2">
    <source>
        <dbReference type="ARBA" id="ARBA00022741"/>
    </source>
</evidence>
<gene>
    <name evidence="6" type="ORF">L618_000300000050</name>
</gene>
<comment type="caution">
    <text evidence="6">The sequence shown here is derived from an EMBL/GenBank/DDBJ whole genome shotgun (WGS) entry which is preliminary data.</text>
</comment>
<accession>A0A562E0D0</accession>
<evidence type="ECO:0000256" key="1">
    <source>
        <dbReference type="ARBA" id="ARBA00022679"/>
    </source>
</evidence>
<proteinExistence type="predicted"/>
<dbReference type="Proteomes" id="UP000317573">
    <property type="component" value="Unassembled WGS sequence"/>
</dbReference>
<keyword evidence="3" id="KW-0418">Kinase</keyword>
<evidence type="ECO:0000313" key="7">
    <source>
        <dbReference type="Proteomes" id="UP000317573"/>
    </source>
</evidence>
<name>A0A562E0D0_RHORH</name>
<keyword evidence="2" id="KW-0547">Nucleotide-binding</keyword>
<dbReference type="InterPro" id="IPR040999">
    <property type="entry name" value="Mak_N_cap"/>
</dbReference>
<dbReference type="AlphaFoldDB" id="A0A562E0D0"/>
<dbReference type="RefSeq" id="WP_016696337.1">
    <property type="nucleotide sequence ID" value="NZ_VLJT01000028.1"/>
</dbReference>
<feature type="domain" description="Maltokinase N-terminal cap" evidence="5">
    <location>
        <begin position="20"/>
        <end position="100"/>
    </location>
</feature>
<organism evidence="6 7">
    <name type="scientific">Rhodococcus rhodochrous J45</name>
    <dbReference type="NCBI Taxonomy" id="935266"/>
    <lineage>
        <taxon>Bacteria</taxon>
        <taxon>Bacillati</taxon>
        <taxon>Actinomycetota</taxon>
        <taxon>Actinomycetes</taxon>
        <taxon>Mycobacteriales</taxon>
        <taxon>Nocardiaceae</taxon>
        <taxon>Rhodococcus</taxon>
    </lineage>
</organism>
<keyword evidence="1" id="KW-0808">Transferase</keyword>
<evidence type="ECO:0000256" key="4">
    <source>
        <dbReference type="ARBA" id="ARBA00022840"/>
    </source>
</evidence>